<proteinExistence type="predicted"/>
<dbReference type="EMBL" id="JACHFL010000008">
    <property type="protein sequence ID" value="MBB5363983.1"/>
    <property type="molecule type" value="Genomic_DNA"/>
</dbReference>
<protein>
    <submittedName>
        <fullName evidence="1">Uncharacterized protein</fullName>
    </submittedName>
</protein>
<name>A0A7W8JW91_9DEIO</name>
<sequence>MAVAALMALGAPQTAELTPVHPNPTACTPVPTPSPIYAYDTSSVMPTPAGFRLNGNAVLELQVCKPGTLTMKATGEAAGGSGPRLLVSMGEQDLLSQVITGTQTLNIPIPEQGRVYLSYLNDYLKAEQRSVFFANIVFSGNCIGLSGKVSPSTDWRDPFGTAFLSGTRQMTIRPCGSGQLLFHTVSTAVDGTFPVLKITGATPESLPIKAADEDHRLTLKGETTLTISNPAYRLIEDRNLILEDIQVR</sequence>
<gene>
    <name evidence="1" type="ORF">HNQ08_003090</name>
</gene>
<dbReference type="RefSeq" id="WP_184133728.1">
    <property type="nucleotide sequence ID" value="NZ_JACHFL010000008.1"/>
</dbReference>
<reference evidence="1 2" key="1">
    <citation type="submission" date="2020-08" db="EMBL/GenBank/DDBJ databases">
        <title>Genomic Encyclopedia of Type Strains, Phase IV (KMG-IV): sequencing the most valuable type-strain genomes for metagenomic binning, comparative biology and taxonomic classification.</title>
        <authorList>
            <person name="Goeker M."/>
        </authorList>
    </citation>
    <scope>NUCLEOTIDE SEQUENCE [LARGE SCALE GENOMIC DNA]</scope>
    <source>
        <strain evidence="1 2">DSM 27939</strain>
    </source>
</reference>
<organism evidence="1 2">
    <name type="scientific">Deinococcus humi</name>
    <dbReference type="NCBI Taxonomy" id="662880"/>
    <lineage>
        <taxon>Bacteria</taxon>
        <taxon>Thermotogati</taxon>
        <taxon>Deinococcota</taxon>
        <taxon>Deinococci</taxon>
        <taxon>Deinococcales</taxon>
        <taxon>Deinococcaceae</taxon>
        <taxon>Deinococcus</taxon>
    </lineage>
</organism>
<comment type="caution">
    <text evidence="1">The sequence shown here is derived from an EMBL/GenBank/DDBJ whole genome shotgun (WGS) entry which is preliminary data.</text>
</comment>
<keyword evidence="2" id="KW-1185">Reference proteome</keyword>
<evidence type="ECO:0000313" key="1">
    <source>
        <dbReference type="EMBL" id="MBB5363983.1"/>
    </source>
</evidence>
<dbReference type="AlphaFoldDB" id="A0A7W8JW91"/>
<evidence type="ECO:0000313" key="2">
    <source>
        <dbReference type="Proteomes" id="UP000552709"/>
    </source>
</evidence>
<accession>A0A7W8JW91</accession>
<dbReference type="Proteomes" id="UP000552709">
    <property type="component" value="Unassembled WGS sequence"/>
</dbReference>